<gene>
    <name evidence="3" type="ORF">KK078_15740</name>
</gene>
<organism evidence="3 4">
    <name type="scientific">Dawidia soli</name>
    <dbReference type="NCBI Taxonomy" id="2782352"/>
    <lineage>
        <taxon>Bacteria</taxon>
        <taxon>Pseudomonadati</taxon>
        <taxon>Bacteroidota</taxon>
        <taxon>Cytophagia</taxon>
        <taxon>Cytophagales</taxon>
        <taxon>Chryseotaleaceae</taxon>
        <taxon>Dawidia</taxon>
    </lineage>
</organism>
<feature type="transmembrane region" description="Helical" evidence="1">
    <location>
        <begin position="175"/>
        <end position="197"/>
    </location>
</feature>
<dbReference type="EMBL" id="JAHESC010000022">
    <property type="protein sequence ID" value="MBT1688022.1"/>
    <property type="molecule type" value="Genomic_DNA"/>
</dbReference>
<dbReference type="InterPro" id="IPR055087">
    <property type="entry name" value="GldL-like_N"/>
</dbReference>
<name>A0AAP2DAM1_9BACT</name>
<dbReference type="RefSeq" id="WP_254091250.1">
    <property type="nucleotide sequence ID" value="NZ_JAHESC010000022.1"/>
</dbReference>
<dbReference type="Proteomes" id="UP001319180">
    <property type="component" value="Unassembled WGS sequence"/>
</dbReference>
<evidence type="ECO:0000259" key="2">
    <source>
        <dbReference type="Pfam" id="PF22827"/>
    </source>
</evidence>
<reference evidence="3 4" key="1">
    <citation type="submission" date="2021-05" db="EMBL/GenBank/DDBJ databases">
        <title>A Polyphasic approach of four new species of the genus Ohtaekwangia: Ohtaekwangia histidinii sp. nov., Ohtaekwangia cretensis sp. nov., Ohtaekwangia indiensis sp. nov., Ohtaekwangia reichenbachii sp. nov. from diverse environment.</title>
        <authorList>
            <person name="Octaviana S."/>
        </authorList>
    </citation>
    <scope>NUCLEOTIDE SEQUENCE [LARGE SCALE GENOMIC DNA]</scope>
    <source>
        <strain evidence="3 4">PWU37</strain>
    </source>
</reference>
<protein>
    <recommendedName>
        <fullName evidence="2">Gliding motility protein GldL-like N-terminal domain-containing protein</fullName>
    </recommendedName>
</protein>
<evidence type="ECO:0000313" key="4">
    <source>
        <dbReference type="Proteomes" id="UP001319180"/>
    </source>
</evidence>
<dbReference type="AlphaFoldDB" id="A0AAP2DAM1"/>
<keyword evidence="1" id="KW-1133">Transmembrane helix</keyword>
<dbReference type="Pfam" id="PF22827">
    <property type="entry name" value="GldL_N"/>
    <property type="match status" value="1"/>
</dbReference>
<feature type="transmembrane region" description="Helical" evidence="1">
    <location>
        <begin position="85"/>
        <end position="103"/>
    </location>
</feature>
<keyword evidence="1" id="KW-0472">Membrane</keyword>
<feature type="transmembrane region" description="Helical" evidence="1">
    <location>
        <begin position="147"/>
        <end position="169"/>
    </location>
</feature>
<evidence type="ECO:0000313" key="3">
    <source>
        <dbReference type="EMBL" id="MBT1688022.1"/>
    </source>
</evidence>
<sequence length="202" mass="22532">MKLTEQEIAHIRQVVDASGIERVSLRDDIVDHLCCVVESWEHTREGFDVQLRHAILTLAPYGLKQLEHETVRLLNYNRIKAMKKIMYTTGFLGAVATTLGVMFKLMHWPGADELFAVGFVLLLLVFVPLSAIDRFKIILTKALPEKLRAFTGVVAALAAGMAGIFKIMHLPGADLLLITGALVFAFGFLPFLFFTLYKKSIA</sequence>
<keyword evidence="1" id="KW-0812">Transmembrane</keyword>
<proteinExistence type="predicted"/>
<evidence type="ECO:0000256" key="1">
    <source>
        <dbReference type="SAM" id="Phobius"/>
    </source>
</evidence>
<keyword evidence="4" id="KW-1185">Reference proteome</keyword>
<feature type="domain" description="Gliding motility protein GldL-like N-terminal" evidence="2">
    <location>
        <begin position="92"/>
        <end position="133"/>
    </location>
</feature>
<accession>A0AAP2DAM1</accession>
<feature type="transmembrane region" description="Helical" evidence="1">
    <location>
        <begin position="115"/>
        <end position="135"/>
    </location>
</feature>
<comment type="caution">
    <text evidence="3">The sequence shown here is derived from an EMBL/GenBank/DDBJ whole genome shotgun (WGS) entry which is preliminary data.</text>
</comment>